<reference evidence="1 2" key="1">
    <citation type="journal article" date="2020" name="Cell">
        <title>Large-Scale Comparative Analyses of Tick Genomes Elucidate Their Genetic Diversity and Vector Capacities.</title>
        <authorList>
            <consortium name="Tick Genome and Microbiome Consortium (TIGMIC)"/>
            <person name="Jia N."/>
            <person name="Wang J."/>
            <person name="Shi W."/>
            <person name="Du L."/>
            <person name="Sun Y."/>
            <person name="Zhan W."/>
            <person name="Jiang J.F."/>
            <person name="Wang Q."/>
            <person name="Zhang B."/>
            <person name="Ji P."/>
            <person name="Bell-Sakyi L."/>
            <person name="Cui X.M."/>
            <person name="Yuan T.T."/>
            <person name="Jiang B.G."/>
            <person name="Yang W.F."/>
            <person name="Lam T.T."/>
            <person name="Chang Q.C."/>
            <person name="Ding S.J."/>
            <person name="Wang X.J."/>
            <person name="Zhu J.G."/>
            <person name="Ruan X.D."/>
            <person name="Zhao L."/>
            <person name="Wei J.T."/>
            <person name="Ye R.Z."/>
            <person name="Que T.C."/>
            <person name="Du C.H."/>
            <person name="Zhou Y.H."/>
            <person name="Cheng J.X."/>
            <person name="Dai P.F."/>
            <person name="Guo W.B."/>
            <person name="Han X.H."/>
            <person name="Huang E.J."/>
            <person name="Li L.F."/>
            <person name="Wei W."/>
            <person name="Gao Y.C."/>
            <person name="Liu J.Z."/>
            <person name="Shao H.Z."/>
            <person name="Wang X."/>
            <person name="Wang C.C."/>
            <person name="Yang T.C."/>
            <person name="Huo Q.B."/>
            <person name="Li W."/>
            <person name="Chen H.Y."/>
            <person name="Chen S.E."/>
            <person name="Zhou L.G."/>
            <person name="Ni X.B."/>
            <person name="Tian J.H."/>
            <person name="Sheng Y."/>
            <person name="Liu T."/>
            <person name="Pan Y.S."/>
            <person name="Xia L.Y."/>
            <person name="Li J."/>
            <person name="Zhao F."/>
            <person name="Cao W.C."/>
        </authorList>
    </citation>
    <scope>NUCLEOTIDE SEQUENCE [LARGE SCALE GENOMIC DNA]</scope>
    <source>
        <strain evidence="1">Iper-2018</strain>
    </source>
</reference>
<dbReference type="Proteomes" id="UP000805193">
    <property type="component" value="Unassembled WGS sequence"/>
</dbReference>
<proteinExistence type="predicted"/>
<organism evidence="1 2">
    <name type="scientific">Ixodes persulcatus</name>
    <name type="common">Taiga tick</name>
    <dbReference type="NCBI Taxonomy" id="34615"/>
    <lineage>
        <taxon>Eukaryota</taxon>
        <taxon>Metazoa</taxon>
        <taxon>Ecdysozoa</taxon>
        <taxon>Arthropoda</taxon>
        <taxon>Chelicerata</taxon>
        <taxon>Arachnida</taxon>
        <taxon>Acari</taxon>
        <taxon>Parasitiformes</taxon>
        <taxon>Ixodida</taxon>
        <taxon>Ixodoidea</taxon>
        <taxon>Ixodidae</taxon>
        <taxon>Ixodinae</taxon>
        <taxon>Ixodes</taxon>
    </lineage>
</organism>
<name>A0AC60PKI5_IXOPE</name>
<evidence type="ECO:0000313" key="2">
    <source>
        <dbReference type="Proteomes" id="UP000805193"/>
    </source>
</evidence>
<comment type="caution">
    <text evidence="1">The sequence shown here is derived from an EMBL/GenBank/DDBJ whole genome shotgun (WGS) entry which is preliminary data.</text>
</comment>
<accession>A0AC60PKI5</accession>
<evidence type="ECO:0000313" key="1">
    <source>
        <dbReference type="EMBL" id="KAG0421009.1"/>
    </source>
</evidence>
<keyword evidence="2" id="KW-1185">Reference proteome</keyword>
<dbReference type="EMBL" id="JABSTQ010010438">
    <property type="protein sequence ID" value="KAG0421009.1"/>
    <property type="molecule type" value="Genomic_DNA"/>
</dbReference>
<protein>
    <submittedName>
        <fullName evidence="1">Uncharacterized protein</fullName>
    </submittedName>
</protein>
<gene>
    <name evidence="1" type="ORF">HPB47_003087</name>
</gene>
<sequence length="608" mass="66048">MSASYVSISLVRVTEKSVSTRRTKMLFWSAGRASRDPTSPVFEVRRRSAARAFEKCQATFLARNLAADRGIYLAPTSLACGFPAALALASGQTSSGGDLLPSPPEASGTEMSSLTQQQPPPGADHFPDDRPLYGTFHPLQVSLPPSQEQSQRPPPPSLEHTFNLSTAHRNKCGKKNHGTGVHPHVVVQDLARLEEKQIRKMTRSYGNQIPTVTASQCHGGLNQEHNTEVLLQHGTSPQAASQNMEGDDDQEWPLPGPYKAMARNECRGVLYLPGEGNDVTAESLQADIVCKSHIVVAARPMGPKGNTILVTFEGRVLPKKYRPRPLVCFRCHAIGHKMDVCPRDTARCGTCGSEHDGMEGCAQTPKCRNCGGAHVATSKDCPQRAIPPRRNNQKPTAGKDQGQEQPPPRPTAPAPPAHLGGGTSYAAKTTGSIQPKTPLAHQSQQAGMIPEVPTQLAQIPGHNDTSPDLTWASLKLKLQWQVQSNPMGSDHLPIFIQLSIRSSPRRRATFTKWDNYRTAIGRHNGFRLAEHIQLALKEARTEYQVKEDTPPLDLRLVKLCEERLKALVRYRAGNSLTNKICLNQATAQATAAPLGEGCATLSTTGQAT</sequence>